<dbReference type="EMBL" id="CATNWA010014708">
    <property type="protein sequence ID" value="CAI9575036.1"/>
    <property type="molecule type" value="Genomic_DNA"/>
</dbReference>
<keyword evidence="2" id="KW-1185">Reference proteome</keyword>
<gene>
    <name evidence="1" type="ORF">SPARVUS_LOCUS8076460</name>
</gene>
<reference evidence="1" key="1">
    <citation type="submission" date="2023-05" db="EMBL/GenBank/DDBJ databases">
        <authorList>
            <person name="Stuckert A."/>
        </authorList>
    </citation>
    <scope>NUCLEOTIDE SEQUENCE</scope>
</reference>
<proteinExistence type="predicted"/>
<evidence type="ECO:0000313" key="1">
    <source>
        <dbReference type="EMBL" id="CAI9575036.1"/>
    </source>
</evidence>
<accession>A0ABN9DQY6</accession>
<organism evidence="1 2">
    <name type="scientific">Staurois parvus</name>
    <dbReference type="NCBI Taxonomy" id="386267"/>
    <lineage>
        <taxon>Eukaryota</taxon>
        <taxon>Metazoa</taxon>
        <taxon>Chordata</taxon>
        <taxon>Craniata</taxon>
        <taxon>Vertebrata</taxon>
        <taxon>Euteleostomi</taxon>
        <taxon>Amphibia</taxon>
        <taxon>Batrachia</taxon>
        <taxon>Anura</taxon>
        <taxon>Neobatrachia</taxon>
        <taxon>Ranoidea</taxon>
        <taxon>Ranidae</taxon>
        <taxon>Staurois</taxon>
    </lineage>
</organism>
<protein>
    <submittedName>
        <fullName evidence="1">Uncharacterized protein</fullName>
    </submittedName>
</protein>
<sequence length="58" mass="6556">MDRLWEQRRLYNAPPNLEGLQELQQAVLLVLVTAVRAQTAALQDTAALQQNNALLRDI</sequence>
<evidence type="ECO:0000313" key="2">
    <source>
        <dbReference type="Proteomes" id="UP001162483"/>
    </source>
</evidence>
<name>A0ABN9DQY6_9NEOB</name>
<comment type="caution">
    <text evidence="1">The sequence shown here is derived from an EMBL/GenBank/DDBJ whole genome shotgun (WGS) entry which is preliminary data.</text>
</comment>
<dbReference type="Proteomes" id="UP001162483">
    <property type="component" value="Unassembled WGS sequence"/>
</dbReference>